<protein>
    <recommendedName>
        <fullName evidence="3">AMP-dependent synthetase/ligase domain-containing protein</fullName>
    </recommendedName>
</protein>
<organism evidence="4 5">
    <name type="scientific">Monosporascus ibericus</name>
    <dbReference type="NCBI Taxonomy" id="155417"/>
    <lineage>
        <taxon>Eukaryota</taxon>
        <taxon>Fungi</taxon>
        <taxon>Dikarya</taxon>
        <taxon>Ascomycota</taxon>
        <taxon>Pezizomycotina</taxon>
        <taxon>Sordariomycetes</taxon>
        <taxon>Xylariomycetidae</taxon>
        <taxon>Xylariales</taxon>
        <taxon>Xylariales incertae sedis</taxon>
        <taxon>Monosporascus</taxon>
    </lineage>
</organism>
<accession>A0A4Q4SZ33</accession>
<dbReference type="EMBL" id="QJNU01000567">
    <property type="protein sequence ID" value="RYO94510.1"/>
    <property type="molecule type" value="Genomic_DNA"/>
</dbReference>
<proteinExistence type="predicted"/>
<sequence length="490" mass="53815">MASCKTGHKVLFSAQLNSFNIHLSLMKQTECKALFSAVGVRVDDILAERPMSHATVPDLDELLDSKDRAPPFPYTKTYEEAVQDPYLILHSSGTTGDPKPIVITHAVAAALDAHQLLPDVDGYTHVLDVSAPGDGVRFLAVTLPYHALSSQCAMVLSVFGKGVFVPGFRHRGVQASDIYAIIENANVAKAILTPWMMEDIARNPNAKDYIQGFKKVCFGGAALSDFALRVWTKYTSIQNVWGATEVFAPPQLKASNEDAAYVFFDTVNGAIEFRKLDAEHSADDGSSTDVYELVLTVKPESAYLSGWNVHRGITAESKPPYSEHRMGDLWTPHPDPKKAKYAWRFAGRIDDLLTLSTGVNLHPGSMERAVTADNLVSAAMVVGRGRQQPLLLVELAQGVQPLDASGLWEAVVRPQNVKVPIHARISPTHVLYVPAGEFVRTPKGSVAKKQMERKFAKEIDAVYEKFGDKWQDGSERFGSIMHTLDVKCQT</sequence>
<dbReference type="OrthoDB" id="429813at2759"/>
<dbReference type="PANTHER" id="PTHR43439:SF2">
    <property type="entry name" value="ENZYME, PUTATIVE (JCVI)-RELATED"/>
    <property type="match status" value="1"/>
</dbReference>
<gene>
    <name evidence="4" type="ORF">DL764_007829</name>
</gene>
<evidence type="ECO:0000313" key="5">
    <source>
        <dbReference type="Proteomes" id="UP000293360"/>
    </source>
</evidence>
<dbReference type="InterPro" id="IPR020845">
    <property type="entry name" value="AMP-binding_CS"/>
</dbReference>
<reference evidence="4 5" key="1">
    <citation type="submission" date="2018-06" db="EMBL/GenBank/DDBJ databases">
        <title>Complete Genomes of Monosporascus.</title>
        <authorList>
            <person name="Robinson A.J."/>
            <person name="Natvig D.O."/>
        </authorList>
    </citation>
    <scope>NUCLEOTIDE SEQUENCE [LARGE SCALE GENOMIC DNA]</scope>
    <source>
        <strain evidence="4 5">CBS 110550</strain>
    </source>
</reference>
<dbReference type="Proteomes" id="UP000293360">
    <property type="component" value="Unassembled WGS sequence"/>
</dbReference>
<evidence type="ECO:0000256" key="1">
    <source>
        <dbReference type="ARBA" id="ARBA00022450"/>
    </source>
</evidence>
<evidence type="ECO:0000259" key="3">
    <source>
        <dbReference type="Pfam" id="PF00501"/>
    </source>
</evidence>
<dbReference type="STRING" id="155417.A0A4Q4SZ33"/>
<dbReference type="InterPro" id="IPR000873">
    <property type="entry name" value="AMP-dep_synth/lig_dom"/>
</dbReference>
<dbReference type="Pfam" id="PF00501">
    <property type="entry name" value="AMP-binding"/>
    <property type="match status" value="1"/>
</dbReference>
<dbReference type="AlphaFoldDB" id="A0A4Q4SZ33"/>
<evidence type="ECO:0000256" key="2">
    <source>
        <dbReference type="ARBA" id="ARBA00022553"/>
    </source>
</evidence>
<dbReference type="PANTHER" id="PTHR43439">
    <property type="entry name" value="PHENYLACETATE-COENZYME A LIGASE"/>
    <property type="match status" value="1"/>
</dbReference>
<dbReference type="InterPro" id="IPR042099">
    <property type="entry name" value="ANL_N_sf"/>
</dbReference>
<dbReference type="SUPFAM" id="SSF56801">
    <property type="entry name" value="Acetyl-CoA synthetase-like"/>
    <property type="match status" value="1"/>
</dbReference>
<comment type="caution">
    <text evidence="4">The sequence shown here is derived from an EMBL/GenBank/DDBJ whole genome shotgun (WGS) entry which is preliminary data.</text>
</comment>
<keyword evidence="2" id="KW-0597">Phosphoprotein</keyword>
<dbReference type="Gene3D" id="3.40.50.12780">
    <property type="entry name" value="N-terminal domain of ligase-like"/>
    <property type="match status" value="1"/>
</dbReference>
<dbReference type="Pfam" id="PF23562">
    <property type="entry name" value="AMP-binding_C_3"/>
    <property type="match status" value="1"/>
</dbReference>
<feature type="domain" description="AMP-dependent synthetase/ligase" evidence="3">
    <location>
        <begin position="26"/>
        <end position="247"/>
    </location>
</feature>
<name>A0A4Q4SZ33_9PEZI</name>
<keyword evidence="1" id="KW-0596">Phosphopantetheine</keyword>
<keyword evidence="5" id="KW-1185">Reference proteome</keyword>
<dbReference type="InterPro" id="IPR051414">
    <property type="entry name" value="Adenylate-forming_Reductase"/>
</dbReference>
<dbReference type="PROSITE" id="PS00455">
    <property type="entry name" value="AMP_BINDING"/>
    <property type="match status" value="1"/>
</dbReference>
<evidence type="ECO:0000313" key="4">
    <source>
        <dbReference type="EMBL" id="RYO94510.1"/>
    </source>
</evidence>